<dbReference type="EMBL" id="BAAAPN010000037">
    <property type="protein sequence ID" value="GAA1756685.1"/>
    <property type="molecule type" value="Genomic_DNA"/>
</dbReference>
<accession>A0ABN2KI20</accession>
<sequence>MRFGWPLALTALVAVPVLLALYLWAQRRRRPAAIQYSNVALVRAAVGARKRRWTRHLPIAAMLLGLAALAVGAARPTATMQVPTNRTSIIVALDVSRSMCSVDIEPNRLVAAKSALRDFIKAQDPSTRIGLIAFAGYAELVTPPTTDRDQLLTSVDGLATGRGTAIGAAILKSVDAIASINPAVKPVGPDEAPEPPPDDNVPFPAPVPKNVEPPTTEPVADVVVLLTDGANTRGVLPLAAAAIAADRGVRVYPIGFGTTNPTHMACTADQLGADAFAEGGPYGRGNAAQFLVVDEPTLEAVAMATGASYAPATTGKQLSSVLSSVPKDLILTTQRVELAPAFAALGALLLLLGAAIAARQRTFP</sequence>
<evidence type="ECO:0000256" key="1">
    <source>
        <dbReference type="ARBA" id="ARBA00022475"/>
    </source>
</evidence>
<dbReference type="PROSITE" id="PS50234">
    <property type="entry name" value="VWFA"/>
    <property type="match status" value="1"/>
</dbReference>
<evidence type="ECO:0000256" key="5">
    <source>
        <dbReference type="SAM" id="Phobius"/>
    </source>
</evidence>
<dbReference type="Pfam" id="PF07584">
    <property type="entry name" value="BatA"/>
    <property type="match status" value="1"/>
</dbReference>
<evidence type="ECO:0000313" key="8">
    <source>
        <dbReference type="Proteomes" id="UP001501475"/>
    </source>
</evidence>
<organism evidence="7 8">
    <name type="scientific">Nostocoides vanveenii</name>
    <dbReference type="NCBI Taxonomy" id="330835"/>
    <lineage>
        <taxon>Bacteria</taxon>
        <taxon>Bacillati</taxon>
        <taxon>Actinomycetota</taxon>
        <taxon>Actinomycetes</taxon>
        <taxon>Micrococcales</taxon>
        <taxon>Intrasporangiaceae</taxon>
        <taxon>Nostocoides</taxon>
    </lineage>
</organism>
<dbReference type="InterPro" id="IPR002035">
    <property type="entry name" value="VWF_A"/>
</dbReference>
<feature type="domain" description="VWFA" evidence="6">
    <location>
        <begin position="88"/>
        <end position="305"/>
    </location>
</feature>
<keyword evidence="8" id="KW-1185">Reference proteome</keyword>
<evidence type="ECO:0000313" key="7">
    <source>
        <dbReference type="EMBL" id="GAA1756685.1"/>
    </source>
</evidence>
<dbReference type="InterPro" id="IPR036465">
    <property type="entry name" value="vWFA_dom_sf"/>
</dbReference>
<dbReference type="PANTHER" id="PTHR22550">
    <property type="entry name" value="SPORE GERMINATION PROTEIN"/>
    <property type="match status" value="1"/>
</dbReference>
<keyword evidence="1" id="KW-1003">Cell membrane</keyword>
<dbReference type="SUPFAM" id="SSF53300">
    <property type="entry name" value="vWA-like"/>
    <property type="match status" value="1"/>
</dbReference>
<evidence type="ECO:0000259" key="6">
    <source>
        <dbReference type="PROSITE" id="PS50234"/>
    </source>
</evidence>
<feature type="transmembrane region" description="Helical" evidence="5">
    <location>
        <begin position="338"/>
        <end position="358"/>
    </location>
</feature>
<proteinExistence type="predicted"/>
<dbReference type="Pfam" id="PF13519">
    <property type="entry name" value="VWA_2"/>
    <property type="match status" value="1"/>
</dbReference>
<evidence type="ECO:0000256" key="3">
    <source>
        <dbReference type="ARBA" id="ARBA00022989"/>
    </source>
</evidence>
<dbReference type="RefSeq" id="WP_344064392.1">
    <property type="nucleotide sequence ID" value="NZ_BAAAPN010000037.1"/>
</dbReference>
<protein>
    <submittedName>
        <fullName evidence="7">VWA domain-containing protein</fullName>
    </submittedName>
</protein>
<dbReference type="Gene3D" id="3.40.50.410">
    <property type="entry name" value="von Willebrand factor, type A domain"/>
    <property type="match status" value="1"/>
</dbReference>
<dbReference type="SMART" id="SM00327">
    <property type="entry name" value="VWA"/>
    <property type="match status" value="1"/>
</dbReference>
<evidence type="ECO:0000256" key="4">
    <source>
        <dbReference type="ARBA" id="ARBA00023136"/>
    </source>
</evidence>
<gene>
    <name evidence="7" type="ORF">GCM10009810_15360</name>
</gene>
<feature type="transmembrane region" description="Helical" evidence="5">
    <location>
        <begin position="57"/>
        <end position="74"/>
    </location>
</feature>
<dbReference type="Proteomes" id="UP001501475">
    <property type="component" value="Unassembled WGS sequence"/>
</dbReference>
<evidence type="ECO:0000256" key="2">
    <source>
        <dbReference type="ARBA" id="ARBA00022692"/>
    </source>
</evidence>
<dbReference type="InterPro" id="IPR050768">
    <property type="entry name" value="UPF0353/GerABKA_families"/>
</dbReference>
<reference evidence="7 8" key="1">
    <citation type="journal article" date="2019" name="Int. J. Syst. Evol. Microbiol.">
        <title>The Global Catalogue of Microorganisms (GCM) 10K type strain sequencing project: providing services to taxonomists for standard genome sequencing and annotation.</title>
        <authorList>
            <consortium name="The Broad Institute Genomics Platform"/>
            <consortium name="The Broad Institute Genome Sequencing Center for Infectious Disease"/>
            <person name="Wu L."/>
            <person name="Ma J."/>
        </authorList>
    </citation>
    <scope>NUCLEOTIDE SEQUENCE [LARGE SCALE GENOMIC DNA]</scope>
    <source>
        <strain evidence="7 8">JCM 15591</strain>
    </source>
</reference>
<dbReference type="PANTHER" id="PTHR22550:SF5">
    <property type="entry name" value="LEUCINE ZIPPER PROTEIN 4"/>
    <property type="match status" value="1"/>
</dbReference>
<keyword evidence="4 5" id="KW-0472">Membrane</keyword>
<keyword evidence="2 5" id="KW-0812">Transmembrane</keyword>
<feature type="transmembrane region" description="Helical" evidence="5">
    <location>
        <begin position="6"/>
        <end position="25"/>
    </location>
</feature>
<keyword evidence="3 5" id="KW-1133">Transmembrane helix</keyword>
<name>A0ABN2KI20_9MICO</name>
<dbReference type="InterPro" id="IPR024163">
    <property type="entry name" value="Aerotolerance_reg_N"/>
</dbReference>
<comment type="caution">
    <text evidence="7">The sequence shown here is derived from an EMBL/GenBank/DDBJ whole genome shotgun (WGS) entry which is preliminary data.</text>
</comment>